<dbReference type="PANTHER" id="PTHR11614">
    <property type="entry name" value="PHOSPHOLIPASE-RELATED"/>
    <property type="match status" value="1"/>
</dbReference>
<dbReference type="Pfam" id="PF12146">
    <property type="entry name" value="Hydrolase_4"/>
    <property type="match status" value="1"/>
</dbReference>
<dbReference type="GO" id="GO:0016787">
    <property type="term" value="F:hydrolase activity"/>
    <property type="evidence" value="ECO:0007669"/>
    <property type="project" value="UniProtKB-KW"/>
</dbReference>
<feature type="domain" description="Serine aminopeptidase S33" evidence="1">
    <location>
        <begin position="26"/>
        <end position="284"/>
    </location>
</feature>
<keyword evidence="3" id="KW-1185">Reference proteome</keyword>
<keyword evidence="2" id="KW-0378">Hydrolase</keyword>
<evidence type="ECO:0000259" key="1">
    <source>
        <dbReference type="Pfam" id="PF12146"/>
    </source>
</evidence>
<dbReference type="EMBL" id="JACHFW010000020">
    <property type="protein sequence ID" value="MBB5266153.1"/>
    <property type="molecule type" value="Genomic_DNA"/>
</dbReference>
<dbReference type="SUPFAM" id="SSF53474">
    <property type="entry name" value="alpha/beta-Hydrolases"/>
    <property type="match status" value="1"/>
</dbReference>
<dbReference type="InterPro" id="IPR022742">
    <property type="entry name" value="Hydrolase_4"/>
</dbReference>
<dbReference type="Proteomes" id="UP000543642">
    <property type="component" value="Unassembled WGS sequence"/>
</dbReference>
<dbReference type="InterPro" id="IPR051044">
    <property type="entry name" value="MAG_DAG_Lipase"/>
</dbReference>
<dbReference type="InterPro" id="IPR029058">
    <property type="entry name" value="AB_hydrolase_fold"/>
</dbReference>
<reference evidence="2 3" key="1">
    <citation type="submission" date="2020-08" db="EMBL/GenBank/DDBJ databases">
        <title>Genomic Encyclopedia of Type Strains, Phase IV (KMG-IV): sequencing the most valuable type-strain genomes for metagenomic binning, comparative biology and taxonomic classification.</title>
        <authorList>
            <person name="Goeker M."/>
        </authorList>
    </citation>
    <scope>NUCLEOTIDE SEQUENCE [LARGE SCALE GENOMIC DNA]</scope>
    <source>
        <strain evidence="2 3">DSM 106146</strain>
    </source>
</reference>
<gene>
    <name evidence="2" type="ORF">HNP82_003310</name>
</gene>
<proteinExistence type="predicted"/>
<organism evidence="2 3">
    <name type="scientific">Catenibacillus scindens</name>
    <dbReference type="NCBI Taxonomy" id="673271"/>
    <lineage>
        <taxon>Bacteria</taxon>
        <taxon>Bacillati</taxon>
        <taxon>Bacillota</taxon>
        <taxon>Clostridia</taxon>
        <taxon>Lachnospirales</taxon>
        <taxon>Lachnospiraceae</taxon>
        <taxon>Catenibacillus</taxon>
    </lineage>
</organism>
<sequence length="301" mass="34712">MRNEKIPSEFDGLKLEVAIATPVEIPKGIIQFSHGMAEHKERYFDFMNYLTNHGYVCVIHDHRGHGESVEMEDDYGFFYTENEQAIIDDLYTVTKYIKNEYPGIPLYLFSHSMGTLVARGFLKRYDTEIEKIVLCGPPTYNAAAGLGLFMAKLSKPFFNEKAPNKMLNAMAFSGFNSGNTIPNGWLSENQTNVVQYNKDPKCGFTFTTNGFINLFKLQKAAFDKSNWLVNNPRLPILVIAGEEDPVIRSRKKFEELTDFLKELGYINITSKLYSHMRHEILNETKRMDIYEDVVQFIDEFR</sequence>
<protein>
    <submittedName>
        <fullName evidence="2">Alpha-beta hydrolase superfamily lysophospholipase</fullName>
    </submittedName>
</protein>
<dbReference type="Gene3D" id="3.40.50.1820">
    <property type="entry name" value="alpha/beta hydrolase"/>
    <property type="match status" value="1"/>
</dbReference>
<evidence type="ECO:0000313" key="3">
    <source>
        <dbReference type="Proteomes" id="UP000543642"/>
    </source>
</evidence>
<dbReference type="RefSeq" id="WP_183776457.1">
    <property type="nucleotide sequence ID" value="NZ_JACHFW010000020.1"/>
</dbReference>
<name>A0A7W8M6B6_9FIRM</name>
<evidence type="ECO:0000313" key="2">
    <source>
        <dbReference type="EMBL" id="MBB5266153.1"/>
    </source>
</evidence>
<comment type="caution">
    <text evidence="2">The sequence shown here is derived from an EMBL/GenBank/DDBJ whole genome shotgun (WGS) entry which is preliminary data.</text>
</comment>
<accession>A0A7W8M6B6</accession>
<dbReference type="AlphaFoldDB" id="A0A7W8M6B6"/>